<keyword evidence="3" id="KW-1185">Reference proteome</keyword>
<dbReference type="Proteomes" id="UP000789572">
    <property type="component" value="Unassembled WGS sequence"/>
</dbReference>
<organism evidence="2 3">
    <name type="scientific">Paraglomus occultum</name>
    <dbReference type="NCBI Taxonomy" id="144539"/>
    <lineage>
        <taxon>Eukaryota</taxon>
        <taxon>Fungi</taxon>
        <taxon>Fungi incertae sedis</taxon>
        <taxon>Mucoromycota</taxon>
        <taxon>Glomeromycotina</taxon>
        <taxon>Glomeromycetes</taxon>
        <taxon>Paraglomerales</taxon>
        <taxon>Paraglomeraceae</taxon>
        <taxon>Paraglomus</taxon>
    </lineage>
</organism>
<proteinExistence type="predicted"/>
<feature type="transmembrane region" description="Helical" evidence="1">
    <location>
        <begin position="6"/>
        <end position="23"/>
    </location>
</feature>
<reference evidence="2" key="1">
    <citation type="submission" date="2021-06" db="EMBL/GenBank/DDBJ databases">
        <authorList>
            <person name="Kallberg Y."/>
            <person name="Tangrot J."/>
            <person name="Rosling A."/>
        </authorList>
    </citation>
    <scope>NUCLEOTIDE SEQUENCE</scope>
    <source>
        <strain evidence="2">IA702</strain>
    </source>
</reference>
<evidence type="ECO:0000313" key="2">
    <source>
        <dbReference type="EMBL" id="CAG8643978.1"/>
    </source>
</evidence>
<sequence length="106" mass="11952">MTGSSITSLTIWSVIFYYFLTLSSPTQKRRPPLPQRPYSHDRVFHHFFNHLVRHLQLHLDPVISYAEATAAASATASSVTFSNIQLIISNQSVGRLAARIGAVFWH</sequence>
<keyword evidence="1" id="KW-1133">Transmembrane helix</keyword>
<name>A0A9N9H2I9_9GLOM</name>
<feature type="non-terminal residue" evidence="2">
    <location>
        <position position="1"/>
    </location>
</feature>
<dbReference type="AlphaFoldDB" id="A0A9N9H2I9"/>
<protein>
    <submittedName>
        <fullName evidence="2">3059_t:CDS:1</fullName>
    </submittedName>
</protein>
<keyword evidence="1" id="KW-0472">Membrane</keyword>
<comment type="caution">
    <text evidence="2">The sequence shown here is derived from an EMBL/GenBank/DDBJ whole genome shotgun (WGS) entry which is preliminary data.</text>
</comment>
<evidence type="ECO:0000256" key="1">
    <source>
        <dbReference type="SAM" id="Phobius"/>
    </source>
</evidence>
<dbReference type="EMBL" id="CAJVPJ010003717">
    <property type="protein sequence ID" value="CAG8643978.1"/>
    <property type="molecule type" value="Genomic_DNA"/>
</dbReference>
<gene>
    <name evidence="2" type="ORF">POCULU_LOCUS9577</name>
</gene>
<accession>A0A9N9H2I9</accession>
<keyword evidence="1" id="KW-0812">Transmembrane</keyword>
<evidence type="ECO:0000313" key="3">
    <source>
        <dbReference type="Proteomes" id="UP000789572"/>
    </source>
</evidence>